<dbReference type="EMBL" id="FNTI01000001">
    <property type="protein sequence ID" value="SEB89527.1"/>
    <property type="molecule type" value="Genomic_DNA"/>
</dbReference>
<accession>A0A1H4N361</accession>
<name>A0A1H4N361_9BRAD</name>
<dbReference type="OrthoDB" id="5936191at2"/>
<proteinExistence type="predicted"/>
<gene>
    <name evidence="2" type="ORF">SAMN05444171_0171</name>
</gene>
<keyword evidence="1" id="KW-0732">Signal</keyword>
<evidence type="ECO:0000256" key="1">
    <source>
        <dbReference type="SAM" id="SignalP"/>
    </source>
</evidence>
<sequence length="253" mass="27096">MGAWSLTAIVFGGLLGFAGIAQAQDPHRPAVGGIGSPLDAMIFYVAHGAEGACGPGCSEWIAAEGTVQWDTHKRLIAILDRQAGRKLPVIIHSWGESNLNVATSLGRILRARGIDTTAGTTDVDDCHGKNEEDCFALKRPGGPLDAKLKASDAPCDLACVLTLVGGVHRSLPPGARVILSGMSIRNRLAPNVSEERRQGLTVRFGELYRTYLRDMGVDTGLLDIVDRNSESHRQTELPAPDWLRLRIVTSASL</sequence>
<feature type="signal peptide" evidence="1">
    <location>
        <begin position="1"/>
        <end position="23"/>
    </location>
</feature>
<reference evidence="2" key="1">
    <citation type="submission" date="2016-10" db="EMBL/GenBank/DDBJ databases">
        <authorList>
            <person name="de Groot N.N."/>
        </authorList>
    </citation>
    <scope>NUCLEOTIDE SEQUENCE [LARGE SCALE GENOMIC DNA]</scope>
    <source>
        <strain evidence="2">GAS522</strain>
    </source>
</reference>
<dbReference type="RefSeq" id="WP_074814367.1">
    <property type="nucleotide sequence ID" value="NZ_FNTI01000001.1"/>
</dbReference>
<evidence type="ECO:0008006" key="3">
    <source>
        <dbReference type="Google" id="ProtNLM"/>
    </source>
</evidence>
<evidence type="ECO:0000313" key="2">
    <source>
        <dbReference type="EMBL" id="SEB89527.1"/>
    </source>
</evidence>
<feature type="chain" id="PRO_5010296464" description="Lipase (Class 2)" evidence="1">
    <location>
        <begin position="24"/>
        <end position="253"/>
    </location>
</feature>
<dbReference type="Proteomes" id="UP000183208">
    <property type="component" value="Unassembled WGS sequence"/>
</dbReference>
<organism evidence="2">
    <name type="scientific">Bradyrhizobium lablabi</name>
    <dbReference type="NCBI Taxonomy" id="722472"/>
    <lineage>
        <taxon>Bacteria</taxon>
        <taxon>Pseudomonadati</taxon>
        <taxon>Pseudomonadota</taxon>
        <taxon>Alphaproteobacteria</taxon>
        <taxon>Hyphomicrobiales</taxon>
        <taxon>Nitrobacteraceae</taxon>
        <taxon>Bradyrhizobium</taxon>
    </lineage>
</organism>
<protein>
    <recommendedName>
        <fullName evidence="3">Lipase (Class 2)</fullName>
    </recommendedName>
</protein>
<dbReference type="AlphaFoldDB" id="A0A1H4N361"/>